<keyword evidence="3 9" id="KW-0479">Metal-binding</keyword>
<evidence type="ECO:0000256" key="4">
    <source>
        <dbReference type="ARBA" id="ARBA00023004"/>
    </source>
</evidence>
<evidence type="ECO:0000256" key="1">
    <source>
        <dbReference type="ARBA" id="ARBA00004744"/>
    </source>
</evidence>
<dbReference type="PANTHER" id="PTHR11108:SF1">
    <property type="entry name" value="FERROCHELATASE, MITOCHONDRIAL"/>
    <property type="match status" value="1"/>
</dbReference>
<protein>
    <recommendedName>
        <fullName evidence="9">Coproporphyrin III ferrochelatase</fullName>
        <ecNumber evidence="9">4.99.1.9</ecNumber>
    </recommendedName>
</protein>
<evidence type="ECO:0000256" key="7">
    <source>
        <dbReference type="ARBA" id="ARBA00023244"/>
    </source>
</evidence>
<comment type="similarity">
    <text evidence="2 9 10">Belongs to the ferrochelatase family.</text>
</comment>
<comment type="pathway">
    <text evidence="1 9">Porphyrin-containing compound metabolism; protoheme biosynthesis.</text>
</comment>
<dbReference type="CDD" id="cd00419">
    <property type="entry name" value="Ferrochelatase_C"/>
    <property type="match status" value="1"/>
</dbReference>
<dbReference type="FunFam" id="3.40.50.1400:FF:000007">
    <property type="entry name" value="Ferrochelatase"/>
    <property type="match status" value="1"/>
</dbReference>
<feature type="binding site" evidence="9">
    <location>
        <position position="87"/>
    </location>
    <ligand>
        <name>Fe-coproporphyrin III</name>
        <dbReference type="ChEBI" id="CHEBI:68438"/>
    </ligand>
</feature>
<dbReference type="UniPathway" id="UPA00252"/>
<evidence type="ECO:0000256" key="10">
    <source>
        <dbReference type="RuleBase" id="RU004185"/>
    </source>
</evidence>
<evidence type="ECO:0000313" key="12">
    <source>
        <dbReference type="Proteomes" id="UP000198716"/>
    </source>
</evidence>
<sequence>MRVVPRGAWNTRLGRAPRLCGRDVGSAYHGRVNSSDNVDALLYLSFGGPEGHEEVRPFLENVTRGRNVPPERLDEVAEHYHHFGGVSPINRLNREIMGSLEGELAERGLNLPVYFGNRNWHPMVEDTVERMAADGVRRALVFATSAWGGYSGCRQYHEDIARARSAVGERRAPELVKLRQFYDHPLFVAANADAVTRAYAALPEDVRAQARLVFTAHSVPLSAEERSGADGRPQWYSRQVQEAARLVAEAVGVTGYDLVWQSRSGPPSVPWLEPDVCDHLEQLPAKGVPAVVTSPVGFVSDHLEVVWDLDNEAAEKADELGLGFARAETAGTDPRYARMIAELVSEHVEDQRVRKLSPLVKAGCGVNGELCVPQGCC</sequence>
<dbReference type="Proteomes" id="UP000198716">
    <property type="component" value="Unassembled WGS sequence"/>
</dbReference>
<evidence type="ECO:0000256" key="8">
    <source>
        <dbReference type="ARBA" id="ARBA00024536"/>
    </source>
</evidence>
<dbReference type="PANTHER" id="PTHR11108">
    <property type="entry name" value="FERROCHELATASE"/>
    <property type="match status" value="1"/>
</dbReference>
<evidence type="ECO:0000256" key="2">
    <source>
        <dbReference type="ARBA" id="ARBA00007718"/>
    </source>
</evidence>
<comment type="catalytic activity">
    <reaction evidence="8">
        <text>Fe-coproporphyrin III + 2 H(+) = coproporphyrin III + Fe(2+)</text>
        <dbReference type="Rhea" id="RHEA:49572"/>
        <dbReference type="ChEBI" id="CHEBI:15378"/>
        <dbReference type="ChEBI" id="CHEBI:29033"/>
        <dbReference type="ChEBI" id="CHEBI:68438"/>
        <dbReference type="ChEBI" id="CHEBI:131725"/>
        <dbReference type="EC" id="4.99.1.9"/>
    </reaction>
    <physiologicalReaction direction="right-to-left" evidence="8">
        <dbReference type="Rhea" id="RHEA:49574"/>
    </physiologicalReaction>
</comment>
<dbReference type="HAMAP" id="MF_00323">
    <property type="entry name" value="Ferrochelatase"/>
    <property type="match status" value="1"/>
</dbReference>
<comment type="caution">
    <text evidence="9">Lacks conserved residue(s) required for the propagation of feature annotation.</text>
</comment>
<feature type="binding site" evidence="9">
    <location>
        <position position="217"/>
    </location>
    <ligand>
        <name>Fe(2+)</name>
        <dbReference type="ChEBI" id="CHEBI:29033"/>
    </ligand>
</feature>
<keyword evidence="12" id="KW-1185">Reference proteome</keyword>
<keyword evidence="4 9" id="KW-0408">Iron</keyword>
<dbReference type="NCBIfam" id="NF000689">
    <property type="entry name" value="PRK00035.2-1"/>
    <property type="match status" value="1"/>
</dbReference>
<keyword evidence="5 9" id="KW-0350">Heme biosynthesis</keyword>
<dbReference type="InterPro" id="IPR001015">
    <property type="entry name" value="Ferrochelatase"/>
</dbReference>
<keyword evidence="7 9" id="KW-0627">Porphyrin biosynthesis</keyword>
<dbReference type="CDD" id="cd03411">
    <property type="entry name" value="Ferrochelatase_N"/>
    <property type="match status" value="1"/>
</dbReference>
<feature type="binding site" evidence="9">
    <location>
        <position position="304"/>
    </location>
    <ligand>
        <name>Fe(2+)</name>
        <dbReference type="ChEBI" id="CHEBI:29033"/>
    </ligand>
</feature>
<dbReference type="InterPro" id="IPR033644">
    <property type="entry name" value="Ferrochelatase_C"/>
</dbReference>
<comment type="function">
    <text evidence="9">Involved in coproporphyrin-dependent heme b biosynthesis. Catalyzes the insertion of ferrous iron into coproporphyrin III to form Fe-coproporphyrin III.</text>
</comment>
<dbReference type="Pfam" id="PF00762">
    <property type="entry name" value="Ferrochelatase"/>
    <property type="match status" value="1"/>
</dbReference>
<evidence type="ECO:0000256" key="6">
    <source>
        <dbReference type="ARBA" id="ARBA00023239"/>
    </source>
</evidence>
<reference evidence="12" key="1">
    <citation type="submission" date="2016-10" db="EMBL/GenBank/DDBJ databases">
        <authorList>
            <person name="Varghese N."/>
            <person name="Submissions S."/>
        </authorList>
    </citation>
    <scope>NUCLEOTIDE SEQUENCE [LARGE SCALE GENOMIC DNA]</scope>
    <source>
        <strain evidence="12">DSM 45004</strain>
    </source>
</reference>
<dbReference type="SUPFAM" id="SSF53800">
    <property type="entry name" value="Chelatase"/>
    <property type="match status" value="1"/>
</dbReference>
<evidence type="ECO:0000256" key="3">
    <source>
        <dbReference type="ARBA" id="ARBA00022723"/>
    </source>
</evidence>
<dbReference type="NCBIfam" id="TIGR00109">
    <property type="entry name" value="hemH"/>
    <property type="match status" value="1"/>
</dbReference>
<name>A0A1I1X2D6_9ACTN</name>
<keyword evidence="6 9" id="KW-0456">Lyase</keyword>
<dbReference type="InterPro" id="IPR033659">
    <property type="entry name" value="Ferrochelatase_N"/>
</dbReference>
<dbReference type="GO" id="GO:0006783">
    <property type="term" value="P:heme biosynthetic process"/>
    <property type="evidence" value="ECO:0007669"/>
    <property type="project" value="UniProtKB-UniRule"/>
</dbReference>
<evidence type="ECO:0000313" key="11">
    <source>
        <dbReference type="EMBL" id="SFE01556.1"/>
    </source>
</evidence>
<dbReference type="GO" id="GO:0046872">
    <property type="term" value="F:metal ion binding"/>
    <property type="evidence" value="ECO:0007669"/>
    <property type="project" value="UniProtKB-KW"/>
</dbReference>
<dbReference type="Gene3D" id="3.40.50.1400">
    <property type="match status" value="2"/>
</dbReference>
<dbReference type="EMBL" id="FOMZ01000006">
    <property type="protein sequence ID" value="SFE01556.1"/>
    <property type="molecule type" value="Genomic_DNA"/>
</dbReference>
<evidence type="ECO:0000256" key="9">
    <source>
        <dbReference type="HAMAP-Rule" id="MF_00323"/>
    </source>
</evidence>
<proteinExistence type="inferred from homology"/>
<accession>A0A1I1X2D6</accession>
<feature type="binding site" evidence="9">
    <location>
        <position position="156"/>
    </location>
    <ligand>
        <name>Fe-coproporphyrin III</name>
        <dbReference type="ChEBI" id="CHEBI:68438"/>
    </ligand>
</feature>
<dbReference type="GO" id="GO:0005737">
    <property type="term" value="C:cytoplasm"/>
    <property type="evidence" value="ECO:0007669"/>
    <property type="project" value="UniProtKB-SubCell"/>
</dbReference>
<comment type="subcellular location">
    <subcellularLocation>
        <location evidence="9">Cytoplasm</location>
    </subcellularLocation>
</comment>
<dbReference type="AlphaFoldDB" id="A0A1I1X2D6"/>
<evidence type="ECO:0000256" key="5">
    <source>
        <dbReference type="ARBA" id="ARBA00023133"/>
    </source>
</evidence>
<keyword evidence="9" id="KW-0963">Cytoplasm</keyword>
<dbReference type="GO" id="GO:0004325">
    <property type="term" value="F:ferrochelatase activity"/>
    <property type="evidence" value="ECO:0007669"/>
    <property type="project" value="UniProtKB-UniRule"/>
</dbReference>
<dbReference type="EC" id="4.99.1.9" evidence="9"/>
<organism evidence="11 12">
    <name type="scientific">Actinopolyspora alba</name>
    <dbReference type="NCBI Taxonomy" id="673379"/>
    <lineage>
        <taxon>Bacteria</taxon>
        <taxon>Bacillati</taxon>
        <taxon>Actinomycetota</taxon>
        <taxon>Actinomycetes</taxon>
        <taxon>Actinopolysporales</taxon>
        <taxon>Actinopolysporaceae</taxon>
        <taxon>Actinopolyspora</taxon>
        <taxon>Actinopolyspora alba group</taxon>
    </lineage>
</organism>
<gene>
    <name evidence="9" type="primary">cpfC</name>
    <name evidence="11" type="ORF">SAMN04487819_106263</name>
</gene>